<organism evidence="2 3">
    <name type="scientific">Morchella conica CCBAS932</name>
    <dbReference type="NCBI Taxonomy" id="1392247"/>
    <lineage>
        <taxon>Eukaryota</taxon>
        <taxon>Fungi</taxon>
        <taxon>Dikarya</taxon>
        <taxon>Ascomycota</taxon>
        <taxon>Pezizomycotina</taxon>
        <taxon>Pezizomycetes</taxon>
        <taxon>Pezizales</taxon>
        <taxon>Morchellaceae</taxon>
        <taxon>Morchella</taxon>
    </lineage>
</organism>
<accession>A0A3N4KSR3</accession>
<feature type="region of interest" description="Disordered" evidence="1">
    <location>
        <begin position="537"/>
        <end position="626"/>
    </location>
</feature>
<reference evidence="2 3" key="1">
    <citation type="journal article" date="2018" name="Nat. Ecol. Evol.">
        <title>Pezizomycetes genomes reveal the molecular basis of ectomycorrhizal truffle lifestyle.</title>
        <authorList>
            <person name="Murat C."/>
            <person name="Payen T."/>
            <person name="Noel B."/>
            <person name="Kuo A."/>
            <person name="Morin E."/>
            <person name="Chen J."/>
            <person name="Kohler A."/>
            <person name="Krizsan K."/>
            <person name="Balestrini R."/>
            <person name="Da Silva C."/>
            <person name="Montanini B."/>
            <person name="Hainaut M."/>
            <person name="Levati E."/>
            <person name="Barry K.W."/>
            <person name="Belfiori B."/>
            <person name="Cichocki N."/>
            <person name="Clum A."/>
            <person name="Dockter R.B."/>
            <person name="Fauchery L."/>
            <person name="Guy J."/>
            <person name="Iotti M."/>
            <person name="Le Tacon F."/>
            <person name="Lindquist E.A."/>
            <person name="Lipzen A."/>
            <person name="Malagnac F."/>
            <person name="Mello A."/>
            <person name="Molinier V."/>
            <person name="Miyauchi S."/>
            <person name="Poulain J."/>
            <person name="Riccioni C."/>
            <person name="Rubini A."/>
            <person name="Sitrit Y."/>
            <person name="Splivallo R."/>
            <person name="Traeger S."/>
            <person name="Wang M."/>
            <person name="Zifcakova L."/>
            <person name="Wipf D."/>
            <person name="Zambonelli A."/>
            <person name="Paolocci F."/>
            <person name="Nowrousian M."/>
            <person name="Ottonello S."/>
            <person name="Baldrian P."/>
            <person name="Spatafora J.W."/>
            <person name="Henrissat B."/>
            <person name="Nagy L.G."/>
            <person name="Aury J.M."/>
            <person name="Wincker P."/>
            <person name="Grigoriev I.V."/>
            <person name="Bonfante P."/>
            <person name="Martin F.M."/>
        </authorList>
    </citation>
    <scope>NUCLEOTIDE SEQUENCE [LARGE SCALE GENOMIC DNA]</scope>
    <source>
        <strain evidence="2 3">CCBAS932</strain>
    </source>
</reference>
<proteinExistence type="predicted"/>
<dbReference type="OrthoDB" id="10370071at2759"/>
<protein>
    <submittedName>
        <fullName evidence="2">Uncharacterized protein</fullName>
    </submittedName>
</protein>
<dbReference type="InParanoid" id="A0A3N4KSR3"/>
<dbReference type="Proteomes" id="UP000277580">
    <property type="component" value="Unassembled WGS sequence"/>
</dbReference>
<keyword evidence="3" id="KW-1185">Reference proteome</keyword>
<evidence type="ECO:0000256" key="1">
    <source>
        <dbReference type="SAM" id="MobiDB-lite"/>
    </source>
</evidence>
<sequence>MGLDTRSTSPSIVSEKESLSAPIQKLLSELDGQKACAADEINILPAGFPQSHADVPALQSLRAEPVPIMPGAPSDLKVLDLAGKDEVREPDAAHDFPGGGDLYHKIGLVPPKTRDVRGSFDLEVRPHKFSISQLLLPTKVNGVTNGGTGASLKSPLDHEFGVHLPEASVTIPHSMEVVADTCPAGVSELPGLEEVRSPPECEKRWDEYAASIILDTPKKEWMIKGMESWGNSLYDASVKKASGQKPDRRGHEIPIPGPPQNRGADKDIVEKELRGEYKPNILETNQITTSTSSTVEKSTVGLGNGGISDIHSNLTGSPQTTIREQKYDAVESCGGGGTTMPAKITLSDSMTTCNEHQDAKLSRGGGVISPRVSLNNLDKFSVECLLKTLLEKELRKYGRAEVSSAGTLLTQPVNQVESCALKEESHGRENIIGGTVLCGGDHGEPFEPLEESESQLQRSSSEERLQPFENIVGGTLWYRDHHHEPSTLSETQVSPVQSYPDQKRPKRFANILDTFSCQSELWLRGLGGYDKAQVYQGNDDSPLFDSVDEGPRETPQVDGTGGDSSENDPPASTDGNSTIAPTGGEGGEFPSILIPSADSPGGESSIPSNTSSCDSEEEDIPPPMPLYSDEALNEYLKDMDEIYENIKVNDRLLKSLVRQVFDGEITMSKFRENAYVSKGAKRVYSSLEENSADVKALLTLLENKLAMLTEKQKVLVKLIVGEINPHTGGYWANHTRLEVPGVPIDNPRLPKQPYYG</sequence>
<name>A0A3N4KSR3_9PEZI</name>
<evidence type="ECO:0000313" key="2">
    <source>
        <dbReference type="EMBL" id="RPB08805.1"/>
    </source>
</evidence>
<dbReference type="AlphaFoldDB" id="A0A3N4KSR3"/>
<evidence type="ECO:0000313" key="3">
    <source>
        <dbReference type="Proteomes" id="UP000277580"/>
    </source>
</evidence>
<feature type="region of interest" description="Disordered" evidence="1">
    <location>
        <begin position="242"/>
        <end position="265"/>
    </location>
</feature>
<gene>
    <name evidence="2" type="ORF">P167DRAFT_577848</name>
</gene>
<dbReference type="EMBL" id="ML119158">
    <property type="protein sequence ID" value="RPB08805.1"/>
    <property type="molecule type" value="Genomic_DNA"/>
</dbReference>
<feature type="region of interest" description="Disordered" evidence="1">
    <location>
        <begin position="442"/>
        <end position="463"/>
    </location>
</feature>